<dbReference type="HOGENOM" id="CLU_1572198_0_0_1"/>
<feature type="region of interest" description="Disordered" evidence="1">
    <location>
        <begin position="82"/>
        <end position="103"/>
    </location>
</feature>
<reference evidence="2 3" key="1">
    <citation type="journal article" date="2011" name="Science">
        <title>The ecoresponsive genome of Daphnia pulex.</title>
        <authorList>
            <person name="Colbourne J.K."/>
            <person name="Pfrender M.E."/>
            <person name="Gilbert D."/>
            <person name="Thomas W.K."/>
            <person name="Tucker A."/>
            <person name="Oakley T.H."/>
            <person name="Tokishita S."/>
            <person name="Aerts A."/>
            <person name="Arnold G.J."/>
            <person name="Basu M.K."/>
            <person name="Bauer D.J."/>
            <person name="Caceres C.E."/>
            <person name="Carmel L."/>
            <person name="Casola C."/>
            <person name="Choi J.H."/>
            <person name="Detter J.C."/>
            <person name="Dong Q."/>
            <person name="Dusheyko S."/>
            <person name="Eads B.D."/>
            <person name="Frohlich T."/>
            <person name="Geiler-Samerotte K.A."/>
            <person name="Gerlach D."/>
            <person name="Hatcher P."/>
            <person name="Jogdeo S."/>
            <person name="Krijgsveld J."/>
            <person name="Kriventseva E.V."/>
            <person name="Kultz D."/>
            <person name="Laforsch C."/>
            <person name="Lindquist E."/>
            <person name="Lopez J."/>
            <person name="Manak J.R."/>
            <person name="Muller J."/>
            <person name="Pangilinan J."/>
            <person name="Patwardhan R.P."/>
            <person name="Pitluck S."/>
            <person name="Pritham E.J."/>
            <person name="Rechtsteiner A."/>
            <person name="Rho M."/>
            <person name="Rogozin I.B."/>
            <person name="Sakarya O."/>
            <person name="Salamov A."/>
            <person name="Schaack S."/>
            <person name="Shapiro H."/>
            <person name="Shiga Y."/>
            <person name="Skalitzky C."/>
            <person name="Smith Z."/>
            <person name="Souvorov A."/>
            <person name="Sung W."/>
            <person name="Tang Z."/>
            <person name="Tsuchiya D."/>
            <person name="Tu H."/>
            <person name="Vos H."/>
            <person name="Wang M."/>
            <person name="Wolf Y.I."/>
            <person name="Yamagata H."/>
            <person name="Yamada T."/>
            <person name="Ye Y."/>
            <person name="Shaw J.R."/>
            <person name="Andrews J."/>
            <person name="Crease T.J."/>
            <person name="Tang H."/>
            <person name="Lucas S.M."/>
            <person name="Robertson H.M."/>
            <person name="Bork P."/>
            <person name="Koonin E.V."/>
            <person name="Zdobnov E.M."/>
            <person name="Grigoriev I.V."/>
            <person name="Lynch M."/>
            <person name="Boore J.L."/>
        </authorList>
    </citation>
    <scope>NUCLEOTIDE SEQUENCE [LARGE SCALE GENOMIC DNA]</scope>
</reference>
<evidence type="ECO:0000313" key="3">
    <source>
        <dbReference type="Proteomes" id="UP000000305"/>
    </source>
</evidence>
<evidence type="ECO:0000256" key="1">
    <source>
        <dbReference type="SAM" id="MobiDB-lite"/>
    </source>
</evidence>
<keyword evidence="3" id="KW-1185">Reference proteome</keyword>
<evidence type="ECO:0000313" key="2">
    <source>
        <dbReference type="EMBL" id="EFX66644.1"/>
    </source>
</evidence>
<dbReference type="InParanoid" id="E9HNP2"/>
<dbReference type="AlphaFoldDB" id="E9HNP2"/>
<feature type="region of interest" description="Disordered" evidence="1">
    <location>
        <begin position="1"/>
        <end position="66"/>
    </location>
</feature>
<organism evidence="2 3">
    <name type="scientific">Daphnia pulex</name>
    <name type="common">Water flea</name>
    <dbReference type="NCBI Taxonomy" id="6669"/>
    <lineage>
        <taxon>Eukaryota</taxon>
        <taxon>Metazoa</taxon>
        <taxon>Ecdysozoa</taxon>
        <taxon>Arthropoda</taxon>
        <taxon>Crustacea</taxon>
        <taxon>Branchiopoda</taxon>
        <taxon>Diplostraca</taxon>
        <taxon>Cladocera</taxon>
        <taxon>Anomopoda</taxon>
        <taxon>Daphniidae</taxon>
        <taxon>Daphnia</taxon>
    </lineage>
</organism>
<dbReference type="Proteomes" id="UP000000305">
    <property type="component" value="Unassembled WGS sequence"/>
</dbReference>
<gene>
    <name evidence="2" type="ORF">DAPPUDRAFT_116136</name>
</gene>
<sequence length="170" mass="19032">MAEDTAVEVPHKEEDATQAEKTSNNEEPAAQAEDTSNNEEPDPTEEIADQPTAEIPTTKRKSSRTPVFSGKFLEWKRSLSKNKENKSKSFGMEVTSTILTEKPEPRTYKEAMESEDAEKWKTTLVVGLAAEIVSRILLGKEKMALEVVDCTTSQLGNGVVWIWRGRDKLF</sequence>
<feature type="compositionally biased region" description="Acidic residues" evidence="1">
    <location>
        <begin position="36"/>
        <end position="48"/>
    </location>
</feature>
<dbReference type="KEGG" id="dpx:DAPPUDRAFT_116136"/>
<name>E9HNP2_DAPPU</name>
<protein>
    <submittedName>
        <fullName evidence="2">Uncharacterized protein</fullName>
    </submittedName>
</protein>
<proteinExistence type="predicted"/>
<accession>E9HNP2</accession>
<dbReference type="EMBL" id="GL732697">
    <property type="protein sequence ID" value="EFX66644.1"/>
    <property type="molecule type" value="Genomic_DNA"/>
</dbReference>